<keyword evidence="2 5" id="KW-0238">DNA-binding</keyword>
<evidence type="ECO:0000313" key="5">
    <source>
        <dbReference type="EMBL" id="MFC5059598.1"/>
    </source>
</evidence>
<dbReference type="Gene3D" id="1.10.260.40">
    <property type="entry name" value="lambda repressor-like DNA-binding domains"/>
    <property type="match status" value="1"/>
</dbReference>
<evidence type="ECO:0000313" key="6">
    <source>
        <dbReference type="Proteomes" id="UP001595833"/>
    </source>
</evidence>
<dbReference type="Pfam" id="PF13377">
    <property type="entry name" value="Peripla_BP_3"/>
    <property type="match status" value="1"/>
</dbReference>
<dbReference type="Proteomes" id="UP001595833">
    <property type="component" value="Unassembled WGS sequence"/>
</dbReference>
<dbReference type="PROSITE" id="PS00356">
    <property type="entry name" value="HTH_LACI_1"/>
    <property type="match status" value="1"/>
</dbReference>
<evidence type="ECO:0000256" key="2">
    <source>
        <dbReference type="ARBA" id="ARBA00023125"/>
    </source>
</evidence>
<dbReference type="SUPFAM" id="SSF53822">
    <property type="entry name" value="Periplasmic binding protein-like I"/>
    <property type="match status" value="1"/>
</dbReference>
<dbReference type="PANTHER" id="PTHR30146">
    <property type="entry name" value="LACI-RELATED TRANSCRIPTIONAL REPRESSOR"/>
    <property type="match status" value="1"/>
</dbReference>
<name>A0ABV9YD84_9PSEU</name>
<dbReference type="CDD" id="cd06267">
    <property type="entry name" value="PBP1_LacI_sugar_binding-like"/>
    <property type="match status" value="1"/>
</dbReference>
<dbReference type="Gene3D" id="3.40.50.2300">
    <property type="match status" value="2"/>
</dbReference>
<dbReference type="InterPro" id="IPR046335">
    <property type="entry name" value="LacI/GalR-like_sensor"/>
</dbReference>
<reference evidence="6" key="1">
    <citation type="journal article" date="2019" name="Int. J. Syst. Evol. Microbiol.">
        <title>The Global Catalogue of Microorganisms (GCM) 10K type strain sequencing project: providing services to taxonomists for standard genome sequencing and annotation.</title>
        <authorList>
            <consortium name="The Broad Institute Genomics Platform"/>
            <consortium name="The Broad Institute Genome Sequencing Center for Infectious Disease"/>
            <person name="Wu L."/>
            <person name="Ma J."/>
        </authorList>
    </citation>
    <scope>NUCLEOTIDE SEQUENCE [LARGE SCALE GENOMIC DNA]</scope>
    <source>
        <strain evidence="6">KCTC 12848</strain>
    </source>
</reference>
<dbReference type="InterPro" id="IPR000843">
    <property type="entry name" value="HTH_LacI"/>
</dbReference>
<dbReference type="InterPro" id="IPR010982">
    <property type="entry name" value="Lambda_DNA-bd_dom_sf"/>
</dbReference>
<dbReference type="RefSeq" id="WP_344035479.1">
    <property type="nucleotide sequence ID" value="NZ_BAAAKE010000003.1"/>
</dbReference>
<keyword evidence="1" id="KW-0805">Transcription regulation</keyword>
<feature type="domain" description="HTH lacI-type" evidence="4">
    <location>
        <begin position="7"/>
        <end position="61"/>
    </location>
</feature>
<keyword evidence="3" id="KW-0804">Transcription</keyword>
<evidence type="ECO:0000259" key="4">
    <source>
        <dbReference type="PROSITE" id="PS50932"/>
    </source>
</evidence>
<evidence type="ECO:0000256" key="1">
    <source>
        <dbReference type="ARBA" id="ARBA00023015"/>
    </source>
</evidence>
<dbReference type="SMART" id="SM00354">
    <property type="entry name" value="HTH_LACI"/>
    <property type="match status" value="1"/>
</dbReference>
<accession>A0ABV9YD84</accession>
<dbReference type="PANTHER" id="PTHR30146:SF155">
    <property type="entry name" value="ALANINE RACEMASE"/>
    <property type="match status" value="1"/>
</dbReference>
<protein>
    <submittedName>
        <fullName evidence="5">LacI family DNA-binding transcriptional regulator</fullName>
    </submittedName>
</protein>
<organism evidence="5 6">
    <name type="scientific">Saccharothrix xinjiangensis</name>
    <dbReference type="NCBI Taxonomy" id="204798"/>
    <lineage>
        <taxon>Bacteria</taxon>
        <taxon>Bacillati</taxon>
        <taxon>Actinomycetota</taxon>
        <taxon>Actinomycetes</taxon>
        <taxon>Pseudonocardiales</taxon>
        <taxon>Pseudonocardiaceae</taxon>
        <taxon>Saccharothrix</taxon>
    </lineage>
</organism>
<comment type="caution">
    <text evidence="5">The sequence shown here is derived from an EMBL/GenBank/DDBJ whole genome shotgun (WGS) entry which is preliminary data.</text>
</comment>
<sequence>MVRSGKPTIADVASLAGVSVSAVSKVVNGKSGISSSTRERVLAAAAKLRWTPSATAVALRAAKTRAVGMVLRRETNLLSTDPHFTLLIDGIERELAPRGYGLLLHIVGEEQLAEETAYRRLAEEGRVDGVLLTESRVGDTRFALLRDLGLPAVLVGTPWEDDPIPAVRAPHSDCGIHQAVEHLLRYGHRRIGYISGPEDRVHTHHRIRAVEEVLEEHGLGTAPSVTSGDFSPDGAVDAVREMLAHLRPTAILFANDSMAVAGLSTARRLGVEVPRDLSIIGHDDLPMSELVYPRLTTVRQDLVGLGRAAARVLLAALGEVDDGHVQVNPPELVIRESTGPAR</sequence>
<dbReference type="GO" id="GO:0003677">
    <property type="term" value="F:DNA binding"/>
    <property type="evidence" value="ECO:0007669"/>
    <property type="project" value="UniProtKB-KW"/>
</dbReference>
<evidence type="ECO:0000256" key="3">
    <source>
        <dbReference type="ARBA" id="ARBA00023163"/>
    </source>
</evidence>
<dbReference type="SUPFAM" id="SSF47413">
    <property type="entry name" value="lambda repressor-like DNA-binding domains"/>
    <property type="match status" value="1"/>
</dbReference>
<gene>
    <name evidence="5" type="ORF">ACFPFM_38285</name>
</gene>
<dbReference type="PROSITE" id="PS50932">
    <property type="entry name" value="HTH_LACI_2"/>
    <property type="match status" value="1"/>
</dbReference>
<dbReference type="InterPro" id="IPR028082">
    <property type="entry name" value="Peripla_BP_I"/>
</dbReference>
<keyword evidence="6" id="KW-1185">Reference proteome</keyword>
<dbReference type="Pfam" id="PF00356">
    <property type="entry name" value="LacI"/>
    <property type="match status" value="1"/>
</dbReference>
<proteinExistence type="predicted"/>
<dbReference type="EMBL" id="JBHSJB010000042">
    <property type="protein sequence ID" value="MFC5059598.1"/>
    <property type="molecule type" value="Genomic_DNA"/>
</dbReference>